<comment type="caution">
    <text evidence="3">The sequence shown here is derived from an EMBL/GenBank/DDBJ whole genome shotgun (WGS) entry which is preliminary data.</text>
</comment>
<evidence type="ECO:0000313" key="4">
    <source>
        <dbReference type="Proteomes" id="UP000179807"/>
    </source>
</evidence>
<dbReference type="Gene3D" id="3.30.450.40">
    <property type="match status" value="3"/>
</dbReference>
<evidence type="ECO:0000256" key="1">
    <source>
        <dbReference type="SAM" id="MobiDB-lite"/>
    </source>
</evidence>
<dbReference type="Pfam" id="PF01590">
    <property type="entry name" value="GAF"/>
    <property type="match status" value="1"/>
</dbReference>
<sequence length="838" mass="94669">MNLRQPTSKGNRGIAKSHSKHSITPIRSVNVASPQNPFQIHNKENNAKSFLQKVTGDPNQQSQQSMKSNASLPCGLTINSKPISGLHSVSQSRFNAATDIDARPTTTTSLTLSGVNPISRNSTISSFGSTISNLTLSNASFSNNLNLGQTSFQHSSYSSEAELQKLLKNQRIFEKFILDAMKRPLADCVEDLLTDIFHAKDVIFWQDIPSLHMMYSKKLDLVASHSDGLVGYEFFQRSRLILEYPGEHPAYKEDFDKIEGDIPLSLLTFTLFDNNGNVSAVVQIKRIRSNPFTDTQELSFLDYFEEKFPIFFPLYDKVNLQQDVICKMLQEMDIDQFLLHFQKQMVTIFSCRSAEIWKLDQAEHVLHLYKKAKSVVDWSRGGIASEAIDRRYPLNCISNRMMSSYNEDVDGREIESVLCVPLSDLKRNTVHCIVLRGGPEKKVFTSADQTMLQLITPYCVLAMNNIEDEEKNRKSSENEDIEIKGKRCLEALKTIIEQLENKTEIEDIIARVIENLELLTHAERSTLLTVNNKSDMMLNNVFSTSPKFPKTIEPNRTYVARAIELGQVFNIGDCYDEIDFDSSLDLVTNYHTRSLLAVPMKNGKSECFGVVEFCNRTGNTVFPNSDVPFVKIIMNTLGLLIDNRKLENEVVTSSEQLRNFISVSLSTISNSVLQDVFRNILTNINRENNFESSAIFIYNNMRENLTSFISSGEKLQRYLPLSHGFPALAFKSKEVIFSNDALHDSRYVRDPCDSSGVDIRSICIAPIVSFTGNKVFGVLEATNKKNGEHYSAKDINVLRSVATLVALSLENRSMDAISEYGNAEFEIDKWVEEVEKPE</sequence>
<dbReference type="InterPro" id="IPR029016">
    <property type="entry name" value="GAF-like_dom_sf"/>
</dbReference>
<feature type="domain" description="GAF" evidence="2">
    <location>
        <begin position="672"/>
        <end position="819"/>
    </location>
</feature>
<dbReference type="GeneID" id="94838165"/>
<dbReference type="RefSeq" id="XP_068360891.1">
    <property type="nucleotide sequence ID" value="XM_068503461.1"/>
</dbReference>
<feature type="region of interest" description="Disordered" evidence="1">
    <location>
        <begin position="1"/>
        <end position="28"/>
    </location>
</feature>
<dbReference type="Proteomes" id="UP000179807">
    <property type="component" value="Unassembled WGS sequence"/>
</dbReference>
<gene>
    <name evidence="3" type="ORF">TRFO_23941</name>
</gene>
<protein>
    <recommendedName>
        <fullName evidence="2">GAF domain-containing protein</fullName>
    </recommendedName>
</protein>
<dbReference type="SMART" id="SM00065">
    <property type="entry name" value="GAF"/>
    <property type="match status" value="2"/>
</dbReference>
<dbReference type="VEuPathDB" id="TrichDB:TRFO_23941"/>
<feature type="domain" description="GAF" evidence="2">
    <location>
        <begin position="504"/>
        <end position="651"/>
    </location>
</feature>
<dbReference type="SUPFAM" id="SSF55781">
    <property type="entry name" value="GAF domain-like"/>
    <property type="match status" value="4"/>
</dbReference>
<proteinExistence type="predicted"/>
<evidence type="ECO:0000259" key="2">
    <source>
        <dbReference type="SMART" id="SM00065"/>
    </source>
</evidence>
<reference evidence="3" key="1">
    <citation type="submission" date="2016-10" db="EMBL/GenBank/DDBJ databases">
        <authorList>
            <person name="Benchimol M."/>
            <person name="Almeida L.G."/>
            <person name="Vasconcelos A.T."/>
            <person name="Perreira-Neves A."/>
            <person name="Rosa I.A."/>
            <person name="Tasca T."/>
            <person name="Bogo M.R."/>
            <person name="de Souza W."/>
        </authorList>
    </citation>
    <scope>NUCLEOTIDE SEQUENCE [LARGE SCALE GENOMIC DNA]</scope>
    <source>
        <strain evidence="3">K</strain>
    </source>
</reference>
<feature type="compositionally biased region" description="Polar residues" evidence="1">
    <location>
        <begin position="1"/>
        <end position="10"/>
    </location>
</feature>
<name>A0A1J4K962_9EUKA</name>
<organism evidence="3 4">
    <name type="scientific">Tritrichomonas foetus</name>
    <dbReference type="NCBI Taxonomy" id="1144522"/>
    <lineage>
        <taxon>Eukaryota</taxon>
        <taxon>Metamonada</taxon>
        <taxon>Parabasalia</taxon>
        <taxon>Tritrichomonadida</taxon>
        <taxon>Tritrichomonadidae</taxon>
        <taxon>Tritrichomonas</taxon>
    </lineage>
</organism>
<dbReference type="EMBL" id="MLAK01000687">
    <property type="protein sequence ID" value="OHT07755.1"/>
    <property type="molecule type" value="Genomic_DNA"/>
</dbReference>
<dbReference type="InterPro" id="IPR003018">
    <property type="entry name" value="GAF"/>
</dbReference>
<dbReference type="PANTHER" id="PTHR43155">
    <property type="entry name" value="CYCLIC DI-GMP PHOSPHODIESTERASE PA4108-RELATED"/>
    <property type="match status" value="1"/>
</dbReference>
<keyword evidence="4" id="KW-1185">Reference proteome</keyword>
<dbReference type="PANTHER" id="PTHR43155:SF2">
    <property type="entry name" value="CYCLIC DI-GMP PHOSPHODIESTERASE PA4108"/>
    <property type="match status" value="1"/>
</dbReference>
<dbReference type="Pfam" id="PF13185">
    <property type="entry name" value="GAF_2"/>
    <property type="match status" value="1"/>
</dbReference>
<accession>A0A1J4K962</accession>
<evidence type="ECO:0000313" key="3">
    <source>
        <dbReference type="EMBL" id="OHT07755.1"/>
    </source>
</evidence>
<dbReference type="AlphaFoldDB" id="A0A1J4K962"/>